<proteinExistence type="predicted"/>
<dbReference type="OrthoDB" id="277060at2759"/>
<gene>
    <name evidence="1" type="ORF">ADEAN_000395600</name>
</gene>
<dbReference type="Proteomes" id="UP000515908">
    <property type="component" value="Chromosome 07"/>
</dbReference>
<organism evidence="1 2">
    <name type="scientific">Angomonas deanei</name>
    <dbReference type="NCBI Taxonomy" id="59799"/>
    <lineage>
        <taxon>Eukaryota</taxon>
        <taxon>Discoba</taxon>
        <taxon>Euglenozoa</taxon>
        <taxon>Kinetoplastea</taxon>
        <taxon>Metakinetoplastina</taxon>
        <taxon>Trypanosomatida</taxon>
        <taxon>Trypanosomatidae</taxon>
        <taxon>Strigomonadinae</taxon>
        <taxon>Angomonas</taxon>
    </lineage>
</organism>
<dbReference type="VEuPathDB" id="TriTrypDB:ADEAN_000395600"/>
<name>A0A7G2CC46_9TRYP</name>
<accession>A0A7G2CC46</accession>
<dbReference type="EMBL" id="LR877151">
    <property type="protein sequence ID" value="CAD2216494.1"/>
    <property type="molecule type" value="Genomic_DNA"/>
</dbReference>
<evidence type="ECO:0000313" key="2">
    <source>
        <dbReference type="Proteomes" id="UP000515908"/>
    </source>
</evidence>
<reference evidence="1 2" key="1">
    <citation type="submission" date="2020-08" db="EMBL/GenBank/DDBJ databases">
        <authorList>
            <person name="Newling K."/>
            <person name="Davey J."/>
            <person name="Forrester S."/>
        </authorList>
    </citation>
    <scope>NUCLEOTIDE SEQUENCE [LARGE SCALE GENOMIC DNA]</scope>
    <source>
        <strain evidence="2">Crithidia deanei Carvalho (ATCC PRA-265)</strain>
    </source>
</reference>
<sequence>MEDPAGSSREEITAESKKKARELERLKRINGKLIDTTFEDITVMRNKRLDFQRDGFVVRILGSKSQFDARTGKLREILPPVTNDCCQTFATLSAVILSSLGLAVTLHECCTTSAVNYLLYISAWLHQLTSTAWPNKGIRPTLHDLNECLRLKEFFPSRVCESEFQVVFYNQSGEIVELLRRMCIQRRKRARSESEELSPICGYIIVSGDYTISIFSVSHDIVPEKRSRYSEAWSFYICDSHGTQPWSDKKASVCGSTFGVPSPTHANKKDSGDAVVGIEEGIHLFSVILFTLLEEHKKSLGTSRIPYMTWTPVRRKRGVVLTCAEVVDIIQRAWLPCVLREGNVAKEVRRFDFTPLPCFFSPALVRKT</sequence>
<dbReference type="AlphaFoldDB" id="A0A7G2CC46"/>
<keyword evidence="2" id="KW-1185">Reference proteome</keyword>
<protein>
    <submittedName>
        <fullName evidence="1">Uncharacterized protein</fullName>
    </submittedName>
</protein>
<evidence type="ECO:0000313" key="1">
    <source>
        <dbReference type="EMBL" id="CAD2216494.1"/>
    </source>
</evidence>